<dbReference type="InterPro" id="IPR014922">
    <property type="entry name" value="YdhG-like"/>
</dbReference>
<dbReference type="Gene3D" id="3.90.1150.200">
    <property type="match status" value="1"/>
</dbReference>
<reference evidence="2 3" key="1">
    <citation type="journal article" date="2024" name="Chem. Sci.">
        <title>Discovery of a lagriamide polyketide by integrated genome mining, isotopic labeling, and untargeted metabolomics.</title>
        <authorList>
            <person name="Fergusson C.H."/>
            <person name="Saulog J."/>
            <person name="Paulo B.S."/>
            <person name="Wilson D.M."/>
            <person name="Liu D.Y."/>
            <person name="Morehouse N.J."/>
            <person name="Waterworth S."/>
            <person name="Barkei J."/>
            <person name="Gray C.A."/>
            <person name="Kwan J.C."/>
            <person name="Eustaquio A.S."/>
            <person name="Linington R.G."/>
        </authorList>
    </citation>
    <scope>NUCLEOTIDE SEQUENCE [LARGE SCALE GENOMIC DNA]</scope>
    <source>
        <strain evidence="2 3">RL17-338-BIF-B</strain>
    </source>
</reference>
<organism evidence="2 3">
    <name type="scientific">Paraburkholderia acidicola</name>
    <dbReference type="NCBI Taxonomy" id="1912599"/>
    <lineage>
        <taxon>Bacteria</taxon>
        <taxon>Pseudomonadati</taxon>
        <taxon>Pseudomonadota</taxon>
        <taxon>Betaproteobacteria</taxon>
        <taxon>Burkholderiales</taxon>
        <taxon>Burkholderiaceae</taxon>
        <taxon>Paraburkholderia</taxon>
    </lineage>
</organism>
<keyword evidence="3" id="KW-1185">Reference proteome</keyword>
<dbReference type="SUPFAM" id="SSF159888">
    <property type="entry name" value="YdhG-like"/>
    <property type="match status" value="1"/>
</dbReference>
<feature type="domain" description="YdhG-like" evidence="1">
    <location>
        <begin position="28"/>
        <end position="123"/>
    </location>
</feature>
<evidence type="ECO:0000313" key="3">
    <source>
        <dbReference type="Proteomes" id="UP001469089"/>
    </source>
</evidence>
<evidence type="ECO:0000313" key="2">
    <source>
        <dbReference type="EMBL" id="MEQ5841300.1"/>
    </source>
</evidence>
<dbReference type="RefSeq" id="WP_349543236.1">
    <property type="nucleotide sequence ID" value="NZ_JAOALG010000001.1"/>
</dbReference>
<comment type="caution">
    <text evidence="2">The sequence shown here is derived from an EMBL/GenBank/DDBJ whole genome shotgun (WGS) entry which is preliminary data.</text>
</comment>
<dbReference type="Pfam" id="PF08818">
    <property type="entry name" value="DUF1801"/>
    <property type="match status" value="1"/>
</dbReference>
<evidence type="ECO:0000259" key="1">
    <source>
        <dbReference type="Pfam" id="PF08818"/>
    </source>
</evidence>
<accession>A0ABV1LPW1</accession>
<sequence>MTKPDSIESQPASELIDQKIVELGDWRGATLSRVRQLIKDADPDIVEEWKWRGTPVWSHDGIICTGESYKAIVKLTFAKGASLEDPARLFNSSLAGNTRRAIDIHEGEEIDAKAFKALIVAAVALNASGAKAKPKRAK</sequence>
<dbReference type="EMBL" id="JAOALG010000001">
    <property type="protein sequence ID" value="MEQ5841300.1"/>
    <property type="molecule type" value="Genomic_DNA"/>
</dbReference>
<name>A0ABV1LPW1_9BURK</name>
<protein>
    <submittedName>
        <fullName evidence="2">DUF1801 domain-containing protein</fullName>
    </submittedName>
</protein>
<gene>
    <name evidence="2" type="ORF">N0A02_17870</name>
</gene>
<dbReference type="Proteomes" id="UP001469089">
    <property type="component" value="Unassembled WGS sequence"/>
</dbReference>
<proteinExistence type="predicted"/>